<dbReference type="InterPro" id="IPR011042">
    <property type="entry name" value="6-blade_b-propeller_TolB-like"/>
</dbReference>
<reference evidence="5 6" key="1">
    <citation type="submission" date="2018-01" db="EMBL/GenBank/DDBJ databases">
        <title>The draft genome of Hanstruepera neustonica JCM19743.</title>
        <authorList>
            <person name="He R.-H."/>
            <person name="Du Z.-J."/>
        </authorList>
    </citation>
    <scope>NUCLEOTIDE SEQUENCE [LARGE SCALE GENOMIC DNA]</scope>
    <source>
        <strain evidence="5 6">JCM19743</strain>
    </source>
</reference>
<evidence type="ECO:0000256" key="2">
    <source>
        <dbReference type="ARBA" id="ARBA00022737"/>
    </source>
</evidence>
<dbReference type="Proteomes" id="UP000236641">
    <property type="component" value="Unassembled WGS sequence"/>
</dbReference>
<evidence type="ECO:0000256" key="1">
    <source>
        <dbReference type="ARBA" id="ARBA00022729"/>
    </source>
</evidence>
<keyword evidence="2" id="KW-0677">Repeat</keyword>
<dbReference type="CDD" id="cd14958">
    <property type="entry name" value="NHL_PAL_like"/>
    <property type="match status" value="1"/>
</dbReference>
<keyword evidence="1" id="KW-0732">Signal</keyword>
<dbReference type="AlphaFoldDB" id="A0A2K1DXE8"/>
<proteinExistence type="predicted"/>
<evidence type="ECO:0000256" key="3">
    <source>
        <dbReference type="ARBA" id="ARBA00023180"/>
    </source>
</evidence>
<dbReference type="PROSITE" id="PS51125">
    <property type="entry name" value="NHL"/>
    <property type="match status" value="3"/>
</dbReference>
<dbReference type="OrthoDB" id="9799230at2"/>
<feature type="repeat" description="NHL" evidence="4">
    <location>
        <begin position="153"/>
        <end position="192"/>
    </location>
</feature>
<accession>A0A2K1DXE8</accession>
<comment type="caution">
    <text evidence="5">The sequence shown here is derived from an EMBL/GenBank/DDBJ whole genome shotgun (WGS) entry which is preliminary data.</text>
</comment>
<evidence type="ECO:0000313" key="6">
    <source>
        <dbReference type="Proteomes" id="UP000236641"/>
    </source>
</evidence>
<dbReference type="PANTHER" id="PTHR10680">
    <property type="entry name" value="PEPTIDYL-GLYCINE ALPHA-AMIDATING MONOOXYGENASE"/>
    <property type="match status" value="1"/>
</dbReference>
<dbReference type="RefSeq" id="WP_103052593.1">
    <property type="nucleotide sequence ID" value="NZ_POWF01000007.1"/>
</dbReference>
<evidence type="ECO:0000313" key="5">
    <source>
        <dbReference type="EMBL" id="PNQ72714.1"/>
    </source>
</evidence>
<evidence type="ECO:0008006" key="7">
    <source>
        <dbReference type="Google" id="ProtNLM"/>
    </source>
</evidence>
<dbReference type="EMBL" id="POWF01000007">
    <property type="protein sequence ID" value="PNQ72714.1"/>
    <property type="molecule type" value="Genomic_DNA"/>
</dbReference>
<dbReference type="Pfam" id="PF01436">
    <property type="entry name" value="NHL"/>
    <property type="match status" value="3"/>
</dbReference>
<sequence length="337" mass="37992">MKLKRNGTFILLIAFLILGCKNAEKKTVKESDNSDSYVLVSNWPNLPDNFTLGSPTGLGLDSKGNIIAFHRSGRAWETMPISHLPLIKENTISVIDSKTGKILNSWGGNLFIMPHGLEVDNEDNIWVTDCGLHQVFKFDLSGNLLMTLGEAKVSGNDAEHFNLPTDVAVTADGSFYVSDGYGNSRVMKFSKDGTYLFEWGKFGNKQGEFNIPHAIDLDDLGNVYVADRENNRIQKFDGKGNFITLWQNETTDQLYSVTIDNHKNHLFGIDYWIDNDTIIKGSDIFRFDLDLNQQLQFGRTGYYNGPVARYHDIQIDNEGNIYVGDILGNRIQKFELK</sequence>
<dbReference type="SUPFAM" id="SSF63829">
    <property type="entry name" value="Calcium-dependent phosphotriesterase"/>
    <property type="match status" value="1"/>
</dbReference>
<protein>
    <recommendedName>
        <fullName evidence="7">Peptidylamidoglycolate lyase</fullName>
    </recommendedName>
</protein>
<dbReference type="InterPro" id="IPR001258">
    <property type="entry name" value="NHL_repeat"/>
</dbReference>
<keyword evidence="3" id="KW-0325">Glycoprotein</keyword>
<dbReference type="Gene3D" id="2.120.10.30">
    <property type="entry name" value="TolB, C-terminal domain"/>
    <property type="match status" value="1"/>
</dbReference>
<dbReference type="PANTHER" id="PTHR10680:SF38">
    <property type="entry name" value="BLL1368 PROTEIN"/>
    <property type="match status" value="1"/>
</dbReference>
<dbReference type="PROSITE" id="PS51257">
    <property type="entry name" value="PROKAR_LIPOPROTEIN"/>
    <property type="match status" value="1"/>
</dbReference>
<feature type="repeat" description="NHL" evidence="4">
    <location>
        <begin position="100"/>
        <end position="141"/>
    </location>
</feature>
<keyword evidence="6" id="KW-1185">Reference proteome</keyword>
<organism evidence="5 6">
    <name type="scientific">Hanstruepera neustonica</name>
    <dbReference type="NCBI Taxonomy" id="1445657"/>
    <lineage>
        <taxon>Bacteria</taxon>
        <taxon>Pseudomonadati</taxon>
        <taxon>Bacteroidota</taxon>
        <taxon>Flavobacteriia</taxon>
        <taxon>Flavobacteriales</taxon>
        <taxon>Flavobacteriaceae</taxon>
        <taxon>Hanstruepera</taxon>
    </lineage>
</organism>
<name>A0A2K1DXE8_9FLAO</name>
<gene>
    <name evidence="5" type="ORF">C1T31_11270</name>
</gene>
<feature type="repeat" description="NHL" evidence="4">
    <location>
        <begin position="200"/>
        <end position="239"/>
    </location>
</feature>
<evidence type="ECO:0000256" key="4">
    <source>
        <dbReference type="PROSITE-ProRule" id="PRU00504"/>
    </source>
</evidence>